<dbReference type="AlphaFoldDB" id="A0A7Y0X4Y1"/>
<protein>
    <submittedName>
        <fullName evidence="2">Citrate:sodium symporter</fullName>
    </submittedName>
</protein>
<keyword evidence="1" id="KW-0812">Transmembrane</keyword>
<organism evidence="2 3">
    <name type="scientific">Vibrio parahaemolyticus</name>
    <dbReference type="NCBI Taxonomy" id="670"/>
    <lineage>
        <taxon>Bacteria</taxon>
        <taxon>Pseudomonadati</taxon>
        <taxon>Pseudomonadota</taxon>
        <taxon>Gammaproteobacteria</taxon>
        <taxon>Vibrionales</taxon>
        <taxon>Vibrionaceae</taxon>
        <taxon>Vibrio</taxon>
    </lineage>
</organism>
<dbReference type="EMBL" id="JABCLD010000735">
    <property type="protein sequence ID" value="NMU25024.1"/>
    <property type="molecule type" value="Genomic_DNA"/>
</dbReference>
<feature type="transmembrane region" description="Helical" evidence="1">
    <location>
        <begin position="61"/>
        <end position="80"/>
    </location>
</feature>
<dbReference type="InterPro" id="IPR004679">
    <property type="entry name" value="2-OHcarboxylate_transport"/>
</dbReference>
<dbReference type="Pfam" id="PF03390">
    <property type="entry name" value="2HCT"/>
    <property type="match status" value="1"/>
</dbReference>
<gene>
    <name evidence="2" type="ORF">HKB21_05260</name>
</gene>
<feature type="transmembrane region" description="Helical" evidence="1">
    <location>
        <begin position="31"/>
        <end position="49"/>
    </location>
</feature>
<name>A0A7Y0X4Y1_VIBPH</name>
<sequence length="84" mass="9022">VPSLTGNGELLRKSNFDVEESEAPKITPREIAIGLMMAACIYTFSSALSKEILPGFGDVKIHTFAYMVIIVAIVNACGICSEEV</sequence>
<dbReference type="GO" id="GO:0016020">
    <property type="term" value="C:membrane"/>
    <property type="evidence" value="ECO:0007669"/>
    <property type="project" value="InterPro"/>
</dbReference>
<feature type="non-terminal residue" evidence="2">
    <location>
        <position position="1"/>
    </location>
</feature>
<dbReference type="PANTHER" id="PTHR40033">
    <property type="entry name" value="NA(+)-MALATE SYMPORTER"/>
    <property type="match status" value="1"/>
</dbReference>
<evidence type="ECO:0000313" key="2">
    <source>
        <dbReference type="EMBL" id="NMU25024.1"/>
    </source>
</evidence>
<proteinExistence type="predicted"/>
<evidence type="ECO:0000313" key="3">
    <source>
        <dbReference type="Proteomes" id="UP000555836"/>
    </source>
</evidence>
<evidence type="ECO:0000256" key="1">
    <source>
        <dbReference type="SAM" id="Phobius"/>
    </source>
</evidence>
<reference evidence="2 3" key="1">
    <citation type="submission" date="2020-04" db="EMBL/GenBank/DDBJ databases">
        <title>Whole-genome sequencing of Vibrio spp. from China reveals different genetic environments of blaCTX-M-14 among diverse lineages.</title>
        <authorList>
            <person name="Zheng Z."/>
            <person name="Ye L."/>
            <person name="Chen S."/>
        </authorList>
    </citation>
    <scope>NUCLEOTIDE SEQUENCE [LARGE SCALE GENOMIC DNA]</scope>
    <source>
        <strain evidence="2 3">Vb0574</strain>
    </source>
</reference>
<keyword evidence="1" id="KW-1133">Transmembrane helix</keyword>
<dbReference type="PANTHER" id="PTHR40033:SF1">
    <property type="entry name" value="CITRATE-SODIUM SYMPORTER"/>
    <property type="match status" value="1"/>
</dbReference>
<accession>A0A7Y0X4Y1</accession>
<dbReference type="GO" id="GO:0008514">
    <property type="term" value="F:organic anion transmembrane transporter activity"/>
    <property type="evidence" value="ECO:0007669"/>
    <property type="project" value="InterPro"/>
</dbReference>
<feature type="non-terminal residue" evidence="2">
    <location>
        <position position="84"/>
    </location>
</feature>
<keyword evidence="1" id="KW-0472">Membrane</keyword>
<dbReference type="Proteomes" id="UP000555836">
    <property type="component" value="Unassembled WGS sequence"/>
</dbReference>
<comment type="caution">
    <text evidence="2">The sequence shown here is derived from an EMBL/GenBank/DDBJ whole genome shotgun (WGS) entry which is preliminary data.</text>
</comment>